<dbReference type="Pfam" id="PF07728">
    <property type="entry name" value="AAA_5"/>
    <property type="match status" value="1"/>
</dbReference>
<dbReference type="RefSeq" id="WP_067551268.1">
    <property type="nucleotide sequence ID" value="NZ_LPXN01000001.1"/>
</dbReference>
<dbReference type="EMBL" id="LPXN01000001">
    <property type="protein sequence ID" value="KZD12921.1"/>
    <property type="molecule type" value="Genomic_DNA"/>
</dbReference>
<dbReference type="OrthoDB" id="9781481at2"/>
<feature type="domain" description="ATPase dynein-related AAA" evidence="1">
    <location>
        <begin position="263"/>
        <end position="438"/>
    </location>
</feature>
<evidence type="ECO:0000259" key="1">
    <source>
        <dbReference type="Pfam" id="PF07728"/>
    </source>
</evidence>
<dbReference type="PANTHER" id="PTHR37291:SF1">
    <property type="entry name" value="TYPE IV METHYL-DIRECTED RESTRICTION ENZYME ECOKMCRB SUBUNIT"/>
    <property type="match status" value="1"/>
</dbReference>
<gene>
    <name evidence="2" type="ORF">AUP43_00885</name>
</gene>
<dbReference type="SUPFAM" id="SSF52540">
    <property type="entry name" value="P-loop containing nucleoside triphosphate hydrolases"/>
    <property type="match status" value="1"/>
</dbReference>
<name>A0A154WHC7_9PROT</name>
<dbReference type="InterPro" id="IPR027417">
    <property type="entry name" value="P-loop_NTPase"/>
</dbReference>
<sequence length="557" mass="61056">MSSGRKNYLSHETVVGGLRSLASQSFKRSGRTAAMGYLMLKAKEPSKGDAFELFSNGSDSVEPELKRFFRILPGTPLPDVNPFGQREGAIEFLAPGYERRGTYTHLYEGRNLNSLLEVTPTDGHFSIRIPDDAAEKIAELLGDKIPLKAAAAFLLRGEPFDDGVTDKDVIDRFKSVFKLSDKEVSALFKKDALGFSFSEQKYDESLASLPPDLQPRSQSTSHATTARAAKELVPMAASSEVDLVISGDVRRRICRAVASSKAVALVGAPGTAKSRLWAELLEEAVTDPSLLGLDNSPNYVCYTAEIDWTARTLIGGYYPQEDGRLAFREGYLLRAIRDNQLFWIDEMNRADLDRVLGPVLTFLAGQSVDLGPTHLGKGEGAEAPKSMVLMWAKGEKSGVKEDNEQRVYYVGSDWRLLGTYNNVDRGRVFPMGSALLRRWALVPVPPIDVAAFEGLIAKITKLRAPVAKLLSAAYALHLDALSIGPAPFLDMARYVSREAEASADTTATADEKQLLQDAYILYMGQQLMRLDPEKREDFFDGLGGIFGHDLASEAASL</sequence>
<keyword evidence="3" id="KW-1185">Reference proteome</keyword>
<dbReference type="InterPro" id="IPR011704">
    <property type="entry name" value="ATPase_dyneun-rel_AAA"/>
</dbReference>
<evidence type="ECO:0000313" key="3">
    <source>
        <dbReference type="Proteomes" id="UP000076400"/>
    </source>
</evidence>
<dbReference type="GO" id="GO:0005524">
    <property type="term" value="F:ATP binding"/>
    <property type="evidence" value="ECO:0007669"/>
    <property type="project" value="InterPro"/>
</dbReference>
<dbReference type="GO" id="GO:0016887">
    <property type="term" value="F:ATP hydrolysis activity"/>
    <property type="evidence" value="ECO:0007669"/>
    <property type="project" value="InterPro"/>
</dbReference>
<proteinExistence type="predicted"/>
<dbReference type="Gene3D" id="3.40.50.300">
    <property type="entry name" value="P-loop containing nucleotide triphosphate hydrolases"/>
    <property type="match status" value="1"/>
</dbReference>
<dbReference type="AlphaFoldDB" id="A0A154WHC7"/>
<dbReference type="PANTHER" id="PTHR37291">
    <property type="entry name" value="5-METHYLCYTOSINE-SPECIFIC RESTRICTION ENZYME B"/>
    <property type="match status" value="1"/>
</dbReference>
<accession>A0A154WHC7</accession>
<reference evidence="2 3" key="1">
    <citation type="submission" date="2015-12" db="EMBL/GenBank/DDBJ databases">
        <title>Genome sequence of Oceanibaculum pacificum MCCC 1A02656.</title>
        <authorList>
            <person name="Lu L."/>
            <person name="Lai Q."/>
            <person name="Shao Z."/>
            <person name="Qian P."/>
        </authorList>
    </citation>
    <scope>NUCLEOTIDE SEQUENCE [LARGE SCALE GENOMIC DNA]</scope>
    <source>
        <strain evidence="2 3">MCCC 1A02656</strain>
    </source>
</reference>
<organism evidence="2 3">
    <name type="scientific">Oceanibaculum pacificum</name>
    <dbReference type="NCBI Taxonomy" id="580166"/>
    <lineage>
        <taxon>Bacteria</taxon>
        <taxon>Pseudomonadati</taxon>
        <taxon>Pseudomonadota</taxon>
        <taxon>Alphaproteobacteria</taxon>
        <taxon>Rhodospirillales</taxon>
        <taxon>Oceanibaculaceae</taxon>
        <taxon>Oceanibaculum</taxon>
    </lineage>
</organism>
<protein>
    <recommendedName>
        <fullName evidence="1">ATPase dynein-related AAA domain-containing protein</fullName>
    </recommendedName>
</protein>
<comment type="caution">
    <text evidence="2">The sequence shown here is derived from an EMBL/GenBank/DDBJ whole genome shotgun (WGS) entry which is preliminary data.</text>
</comment>
<dbReference type="STRING" id="580166.AUP43_00885"/>
<dbReference type="Proteomes" id="UP000076400">
    <property type="component" value="Unassembled WGS sequence"/>
</dbReference>
<dbReference type="InterPro" id="IPR052934">
    <property type="entry name" value="Methyl-DNA_Rec/Restrict_Enz"/>
</dbReference>
<evidence type="ECO:0000313" key="2">
    <source>
        <dbReference type="EMBL" id="KZD12921.1"/>
    </source>
</evidence>